<organism evidence="1">
    <name type="scientific">Gordonia phage Petito</name>
    <dbReference type="NCBI Taxonomy" id="3158876"/>
    <lineage>
        <taxon>Viruses</taxon>
        <taxon>Duplodnaviria</taxon>
        <taxon>Heunggongvirae</taxon>
        <taxon>Uroviricota</taxon>
        <taxon>Caudoviricetes</taxon>
    </lineage>
</organism>
<reference evidence="1" key="1">
    <citation type="submission" date="2024-05" db="EMBL/GenBank/DDBJ databases">
        <authorList>
            <person name="Benson E.M."/>
            <person name="Blount M.E."/>
            <person name="Chauhan S."/>
            <person name="Ehrhart J.N."/>
            <person name="Foster A.Z."/>
            <person name="Ingber A.M."/>
            <person name="Julian M.L."/>
            <person name="Kwansah D.N."/>
            <person name="Le T."/>
            <person name="May E.J."/>
            <person name="Mazel E.H."/>
            <person name="Morency E."/>
            <person name="Nelson S.A."/>
            <person name="O'Toole C.T."/>
            <person name="Potter K.E."/>
            <person name="Rue A.R."/>
            <person name="Vita L.A."/>
            <person name="Weigand K.A."/>
            <person name="Monti D.L."/>
            <person name="Russell D.A."/>
            <person name="Jacobs-Sera D."/>
            <person name="Hatfull G.F."/>
        </authorList>
    </citation>
    <scope>NUCLEOTIDE SEQUENCE</scope>
</reference>
<protein>
    <submittedName>
        <fullName evidence="1">Uncharacterized protein</fullName>
    </submittedName>
</protein>
<name>A0AAU8GPR3_9CAUD</name>
<proteinExistence type="predicted"/>
<accession>A0AAU8GPR3</accession>
<gene>
    <name evidence="1" type="primary">88</name>
    <name evidence="1" type="ORF">SEA_PETITO_88</name>
</gene>
<evidence type="ECO:0000313" key="1">
    <source>
        <dbReference type="EMBL" id="XCH43960.1"/>
    </source>
</evidence>
<dbReference type="EMBL" id="PP758912">
    <property type="protein sequence ID" value="XCH43960.1"/>
    <property type="molecule type" value="Genomic_DNA"/>
</dbReference>
<sequence length="43" mass="5012">MDWFWVTIFGGPGAWLYEFERCVESAKSAKNGENLKSLPNRYI</sequence>